<proteinExistence type="predicted"/>
<keyword evidence="1" id="KW-1133">Transmembrane helix</keyword>
<name>A0AAN8FYY6_TRICO</name>
<reference evidence="3 4" key="1">
    <citation type="submission" date="2019-10" db="EMBL/GenBank/DDBJ databases">
        <title>Assembly and Annotation for the nematode Trichostrongylus colubriformis.</title>
        <authorList>
            <person name="Martin J."/>
        </authorList>
    </citation>
    <scope>NUCLEOTIDE SEQUENCE [LARGE SCALE GENOMIC DNA]</scope>
    <source>
        <strain evidence="3">G859</strain>
        <tissue evidence="3">Whole worm</tissue>
    </source>
</reference>
<dbReference type="Proteomes" id="UP001331761">
    <property type="component" value="Unassembled WGS sequence"/>
</dbReference>
<dbReference type="InterPro" id="IPR009878">
    <property type="entry name" value="Phlebovirus_G2_fusion"/>
</dbReference>
<evidence type="ECO:0000313" key="3">
    <source>
        <dbReference type="EMBL" id="KAK5985524.1"/>
    </source>
</evidence>
<sequence>MRITLTSLSFPPTPTLLSTFISDGSHIAIWNHRETPHLLCESKDHASSLNCSVTTDCDCEPAEDKVNCMCTDFEITDVFSKEIENRFPVRRPWISLTIAKENPTTVVAQIPSFITAEILIHLREEFDKTVRMVTDSICTVSNSIAKGCYLCPQDAFTEITCTTEDKPTMATVTCDDQSFTIPCKREGATSTLHFMHKSARLMKQCKVSCGGSEKTFEITGILQWVRTIHGSTVKVISGESSVYDELIFPDFGHIFDVILHWYKTVIAAGIVLILAVIVGYLLLWSCGLTIALRILQIPLKIAKVLLRITIRFTVAGWTTIFSGLRQSGKGPEKLL</sequence>
<evidence type="ECO:0000256" key="1">
    <source>
        <dbReference type="SAM" id="Phobius"/>
    </source>
</evidence>
<accession>A0AAN8FYY6</accession>
<protein>
    <recommendedName>
        <fullName evidence="2">Phlebovirus glycoprotein G2 fusion domain-containing protein</fullName>
    </recommendedName>
</protein>
<gene>
    <name evidence="3" type="ORF">GCK32_010128</name>
</gene>
<keyword evidence="4" id="KW-1185">Reference proteome</keyword>
<keyword evidence="1" id="KW-0812">Transmembrane</keyword>
<dbReference type="Pfam" id="PF07245">
    <property type="entry name" value="Phlebovirus_G2"/>
    <property type="match status" value="1"/>
</dbReference>
<feature type="transmembrane region" description="Helical" evidence="1">
    <location>
        <begin position="304"/>
        <end position="324"/>
    </location>
</feature>
<evidence type="ECO:0000259" key="2">
    <source>
        <dbReference type="Pfam" id="PF07245"/>
    </source>
</evidence>
<dbReference type="AlphaFoldDB" id="A0AAN8FYY6"/>
<feature type="transmembrane region" description="Helical" evidence="1">
    <location>
        <begin position="265"/>
        <end position="292"/>
    </location>
</feature>
<evidence type="ECO:0000313" key="4">
    <source>
        <dbReference type="Proteomes" id="UP001331761"/>
    </source>
</evidence>
<feature type="domain" description="Phlebovirus glycoprotein G2 fusion" evidence="2">
    <location>
        <begin position="1"/>
        <end position="119"/>
    </location>
</feature>
<comment type="caution">
    <text evidence="3">The sequence shown here is derived from an EMBL/GenBank/DDBJ whole genome shotgun (WGS) entry which is preliminary data.</text>
</comment>
<keyword evidence="1" id="KW-0472">Membrane</keyword>
<organism evidence="3 4">
    <name type="scientific">Trichostrongylus colubriformis</name>
    <name type="common">Black scour worm</name>
    <dbReference type="NCBI Taxonomy" id="6319"/>
    <lineage>
        <taxon>Eukaryota</taxon>
        <taxon>Metazoa</taxon>
        <taxon>Ecdysozoa</taxon>
        <taxon>Nematoda</taxon>
        <taxon>Chromadorea</taxon>
        <taxon>Rhabditida</taxon>
        <taxon>Rhabditina</taxon>
        <taxon>Rhabditomorpha</taxon>
        <taxon>Strongyloidea</taxon>
        <taxon>Trichostrongylidae</taxon>
        <taxon>Trichostrongylus</taxon>
    </lineage>
</organism>
<dbReference type="EMBL" id="WIXE01001618">
    <property type="protein sequence ID" value="KAK5985524.1"/>
    <property type="molecule type" value="Genomic_DNA"/>
</dbReference>
<dbReference type="Gene3D" id="2.60.40.3770">
    <property type="match status" value="1"/>
</dbReference>